<dbReference type="RefSeq" id="WP_115753509.1">
    <property type="nucleotide sequence ID" value="NZ_LARY01000002.1"/>
</dbReference>
<evidence type="ECO:0000256" key="1">
    <source>
        <dbReference type="SAM" id="Coils"/>
    </source>
</evidence>
<feature type="coiled-coil region" evidence="1">
    <location>
        <begin position="10"/>
        <end position="80"/>
    </location>
</feature>
<organism evidence="2 3">
    <name type="scientific">Listeria kieliensis</name>
    <dbReference type="NCBI Taxonomy" id="1621700"/>
    <lineage>
        <taxon>Bacteria</taxon>
        <taxon>Bacillati</taxon>
        <taxon>Bacillota</taxon>
        <taxon>Bacilli</taxon>
        <taxon>Bacillales</taxon>
        <taxon>Listeriaceae</taxon>
        <taxon>Listeria</taxon>
    </lineage>
</organism>
<evidence type="ECO:0000313" key="2">
    <source>
        <dbReference type="EMBL" id="RDX01251.1"/>
    </source>
</evidence>
<sequence length="120" mass="14795">MSKKTCNQELTTYNQLLIQKENEMDQLEEDQKKVEKALYQLDEDLRSGFQRLKELNEGNDKELQNEIFRMQQKNDDQERRFRQTIQDTQKEFTQVFQKEIRRVDDEREELHKKRGEIPWD</sequence>
<dbReference type="AlphaFoldDB" id="A0A3D8TRL4"/>
<name>A0A3D8TRL4_9LIST</name>
<keyword evidence="1" id="KW-0175">Coiled coil</keyword>
<protein>
    <submittedName>
        <fullName evidence="2">Uncharacterized protein</fullName>
    </submittedName>
</protein>
<dbReference type="EMBL" id="LARY01000002">
    <property type="protein sequence ID" value="RDX01251.1"/>
    <property type="molecule type" value="Genomic_DNA"/>
</dbReference>
<gene>
    <name evidence="2" type="ORF">UR08_10030</name>
</gene>
<comment type="caution">
    <text evidence="2">The sequence shown here is derived from an EMBL/GenBank/DDBJ whole genome shotgun (WGS) entry which is preliminary data.</text>
</comment>
<proteinExistence type="predicted"/>
<keyword evidence="3" id="KW-1185">Reference proteome</keyword>
<reference evidence="3" key="1">
    <citation type="submission" date="2015-04" db="EMBL/GenBank/DDBJ databases">
        <authorList>
            <person name="Schardt J."/>
            <person name="Mueller-Herbst S."/>
            <person name="Scherer S."/>
            <person name="Huptas C."/>
        </authorList>
    </citation>
    <scope>NUCLEOTIDE SEQUENCE [LARGE SCALE GENOMIC DNA]</scope>
    <source>
        <strain evidence="3">Kiel-L1</strain>
    </source>
</reference>
<accession>A0A3D8TRL4</accession>
<evidence type="ECO:0000313" key="3">
    <source>
        <dbReference type="Proteomes" id="UP000257055"/>
    </source>
</evidence>
<dbReference type="Proteomes" id="UP000257055">
    <property type="component" value="Unassembled WGS sequence"/>
</dbReference>